<dbReference type="EMBL" id="LN714480">
    <property type="protein sequence ID" value="CEL65983.1"/>
    <property type="molecule type" value="Genomic_DNA"/>
</dbReference>
<feature type="compositionally biased region" description="Polar residues" evidence="1">
    <location>
        <begin position="631"/>
        <end position="645"/>
    </location>
</feature>
<proteinExistence type="predicted"/>
<sequence>MMRLLAFSRLPSLLVVGILFVLDNFEYSRGLASALQSEQQHAGPTNGNSTTQTVKIHKTLLDSAAPVASLLSHASTSSLEGDMDLSPSFAENGGQADDNSNTENNRGSGADSPSPSDAPKAGESASGATESAGTGGEPTGRRRRALRNLFSRFSGCTFCGRMRGRAAAGDAAAQLGEAVLTALEGGAFDQDLLGCIKIAPDMFFPLAATCRSLKVLELKASICINRRKNLADVLTAHRELYPDSIGFIRNLVLPVSHPAFVLGRESPQSELDIEAFALLVKNAVEKRPITPGTYSIFDDASNRSCVATQMTHKLKDCPLKASEKKSWRLGQLAAALYPPHADALDLRLLLSVLDLSDCKRRWEKRPVILVQVPGREKPVEVPKKLATHLLLSAVISRAYSANESDGMRCRRDGELTSKHEVSCRRLKQVNQMRRIVQAIFESVLSDDLSEAQTIAGTFAEEWRTSRVDDSMIERVNKFVVGHAFADIYAFLEEKLESRGTRMLRFLIRMKLTKFLTWYVARLVSKLSNPTRPEAAAVSPHSDRGIPNEVLNAASIASAAHLACGGFENWVQKFAQELVFRVLKRHASTQKTPEKARTAFIEKVGASDFDSEIGSEAPKAASHDNGRAAASPTESASSFLGVNGENSPEVETEPQETMGTPLTTSLASGVLAVDKVISSSKIRRSIAQLLTVLIVITLAADFTLPDWFPGSPVKRVYVPRVTYV</sequence>
<evidence type="ECO:0000313" key="2">
    <source>
        <dbReference type="EMBL" id="CEL65983.1"/>
    </source>
</evidence>
<organism evidence="2">
    <name type="scientific">Neospora caninum (strain Liverpool)</name>
    <dbReference type="NCBI Taxonomy" id="572307"/>
    <lineage>
        <taxon>Eukaryota</taxon>
        <taxon>Sar</taxon>
        <taxon>Alveolata</taxon>
        <taxon>Apicomplexa</taxon>
        <taxon>Conoidasida</taxon>
        <taxon>Coccidia</taxon>
        <taxon>Eucoccidiorida</taxon>
        <taxon>Eimeriorina</taxon>
        <taxon>Sarcocystidae</taxon>
        <taxon>Neospora</taxon>
    </lineage>
</organism>
<protein>
    <submittedName>
        <fullName evidence="2">Uncharacterized protein</fullName>
    </submittedName>
</protein>
<gene>
    <name evidence="2" type="ORF">BN1204_018120</name>
</gene>
<evidence type="ECO:0000256" key="1">
    <source>
        <dbReference type="SAM" id="MobiDB-lite"/>
    </source>
</evidence>
<feature type="region of interest" description="Disordered" evidence="1">
    <location>
        <begin position="78"/>
        <end position="142"/>
    </location>
</feature>
<dbReference type="AlphaFoldDB" id="A0A0F7U839"/>
<feature type="region of interest" description="Disordered" evidence="1">
    <location>
        <begin position="610"/>
        <end position="660"/>
    </location>
</feature>
<feature type="compositionally biased region" description="Low complexity" evidence="1">
    <location>
        <begin position="107"/>
        <end position="132"/>
    </location>
</feature>
<reference evidence="2" key="1">
    <citation type="journal article" date="2015" name="PLoS ONE">
        <title>Comprehensive Evaluation of Toxoplasma gondii VEG and Neospora caninum LIV Genomes with Tachyzoite Stage Transcriptome and Proteome Defines Novel Transcript Features.</title>
        <authorList>
            <person name="Ramaprasad A."/>
            <person name="Mourier T."/>
            <person name="Naeem R."/>
            <person name="Malas T.B."/>
            <person name="Moussa E."/>
            <person name="Panigrahi A."/>
            <person name="Vermont S.J."/>
            <person name="Otto T.D."/>
            <person name="Wastling J."/>
            <person name="Pain A."/>
        </authorList>
    </citation>
    <scope>NUCLEOTIDE SEQUENCE</scope>
    <source>
        <strain evidence="2">Liverpool</strain>
    </source>
</reference>
<accession>A0A0F7U839</accession>
<name>A0A0F7U839_NEOCL</name>
<feature type="compositionally biased region" description="Polar residues" evidence="1">
    <location>
        <begin position="97"/>
        <end position="106"/>
    </location>
</feature>